<dbReference type="Proteomes" id="UP000005384">
    <property type="component" value="Unassembled WGS sequence"/>
</dbReference>
<dbReference type="PATRIC" id="fig|742737.3.peg.4171"/>
<evidence type="ECO:0000313" key="2">
    <source>
        <dbReference type="Proteomes" id="UP000005384"/>
    </source>
</evidence>
<accession>G5IL07</accession>
<evidence type="ECO:0000313" key="1">
    <source>
        <dbReference type="EMBL" id="EHI57846.1"/>
    </source>
</evidence>
<dbReference type="EMBL" id="ADLN01000117">
    <property type="protein sequence ID" value="EHI57846.1"/>
    <property type="molecule type" value="Genomic_DNA"/>
</dbReference>
<dbReference type="RefSeq" id="WP_006782176.1">
    <property type="nucleotide sequence ID" value="NZ_CP040506.1"/>
</dbReference>
<dbReference type="Gene3D" id="6.20.120.50">
    <property type="match status" value="1"/>
</dbReference>
<dbReference type="InterPro" id="IPR021377">
    <property type="entry name" value="DUF3006"/>
</dbReference>
<proteinExistence type="predicted"/>
<evidence type="ECO:0008006" key="3">
    <source>
        <dbReference type="Google" id="ProtNLM"/>
    </source>
</evidence>
<comment type="caution">
    <text evidence="1">The sequence shown here is derived from an EMBL/GenBank/DDBJ whole genome shotgun (WGS) entry which is preliminary data.</text>
</comment>
<name>G5IL07_9FIRM</name>
<protein>
    <recommendedName>
        <fullName evidence="3">DUF3006 domain-containing protein</fullName>
    </recommendedName>
</protein>
<dbReference type="HOGENOM" id="CLU_181623_2_1_9"/>
<dbReference type="OrthoDB" id="164847at2"/>
<keyword evidence="2" id="KW-1185">Reference proteome</keyword>
<dbReference type="Pfam" id="PF11213">
    <property type="entry name" value="DUF3006"/>
    <property type="match status" value="1"/>
</dbReference>
<gene>
    <name evidence="1" type="ORF">HMPREF9473_04185</name>
</gene>
<reference evidence="1 2" key="1">
    <citation type="submission" date="2011-08" db="EMBL/GenBank/DDBJ databases">
        <title>The Genome Sequence of Clostridium hathewayi WAL-18680.</title>
        <authorList>
            <consortium name="The Broad Institute Genome Sequencing Platform"/>
            <person name="Earl A."/>
            <person name="Ward D."/>
            <person name="Feldgarden M."/>
            <person name="Gevers D."/>
            <person name="Finegold S.M."/>
            <person name="Summanen P.H."/>
            <person name="Molitoris D.R."/>
            <person name="Song M."/>
            <person name="Daigneault M."/>
            <person name="Allen-Vercoe E."/>
            <person name="Young S.K."/>
            <person name="Zeng Q."/>
            <person name="Gargeya S."/>
            <person name="Fitzgerald M."/>
            <person name="Haas B."/>
            <person name="Abouelleil A."/>
            <person name="Alvarado L."/>
            <person name="Arachchi H.M."/>
            <person name="Berlin A."/>
            <person name="Brown A."/>
            <person name="Chapman S.B."/>
            <person name="Chen Z."/>
            <person name="Dunbar C."/>
            <person name="Freedman E."/>
            <person name="Gearin G."/>
            <person name="Gellesch M."/>
            <person name="Goldberg J."/>
            <person name="Griggs A."/>
            <person name="Gujja S."/>
            <person name="Heiman D."/>
            <person name="Howarth C."/>
            <person name="Larson L."/>
            <person name="Lui A."/>
            <person name="MacDonald P.J.P."/>
            <person name="Montmayeur A."/>
            <person name="Murphy C."/>
            <person name="Neiman D."/>
            <person name="Pearson M."/>
            <person name="Priest M."/>
            <person name="Roberts A."/>
            <person name="Saif S."/>
            <person name="Shea T."/>
            <person name="Shenoy N."/>
            <person name="Sisk P."/>
            <person name="Stolte C."/>
            <person name="Sykes S."/>
            <person name="Wortman J."/>
            <person name="Nusbaum C."/>
            <person name="Birren B."/>
        </authorList>
    </citation>
    <scope>NUCLEOTIDE SEQUENCE [LARGE SCALE GENOMIC DNA]</scope>
    <source>
        <strain evidence="1 2">WAL-18680</strain>
    </source>
</reference>
<dbReference type="AlphaFoldDB" id="G5IL07"/>
<sequence length="70" mass="8318">MRYIIDRFEETLAICETENRDTITVPRTDLPASTQEGDVLVLQDGIWELDTEATDERRRRIQKKMMDLFE</sequence>
<organism evidence="1 2">
    <name type="scientific">Hungatella hathewayi WAL-18680</name>
    <dbReference type="NCBI Taxonomy" id="742737"/>
    <lineage>
        <taxon>Bacteria</taxon>
        <taxon>Bacillati</taxon>
        <taxon>Bacillota</taxon>
        <taxon>Clostridia</taxon>
        <taxon>Lachnospirales</taxon>
        <taxon>Lachnospiraceae</taxon>
        <taxon>Hungatella</taxon>
    </lineage>
</organism>